<evidence type="ECO:0000313" key="2">
    <source>
        <dbReference type="Proteomes" id="UP000250079"/>
    </source>
</evidence>
<organism evidence="1 2">
    <name type="scientific">Granulosicoccus antarcticus IMCC3135</name>
    <dbReference type="NCBI Taxonomy" id="1192854"/>
    <lineage>
        <taxon>Bacteria</taxon>
        <taxon>Pseudomonadati</taxon>
        <taxon>Pseudomonadota</taxon>
        <taxon>Gammaproteobacteria</taxon>
        <taxon>Chromatiales</taxon>
        <taxon>Granulosicoccaceae</taxon>
        <taxon>Granulosicoccus</taxon>
    </lineage>
</organism>
<keyword evidence="2" id="KW-1185">Reference proteome</keyword>
<dbReference type="Proteomes" id="UP000250079">
    <property type="component" value="Chromosome"/>
</dbReference>
<accession>A0A2Z2PA52</accession>
<dbReference type="EMBL" id="CP018632">
    <property type="protein sequence ID" value="ASJ76764.1"/>
    <property type="molecule type" value="Genomic_DNA"/>
</dbReference>
<gene>
    <name evidence="1" type="ORF">IMCC3135_33615</name>
</gene>
<sequence length="65" mass="7464">MDDRARLCRRDRLSRVGQCRANDYVLCARATYVDKAQAPQPPFPLGEQQVNQRVRRLEQAYGAGE</sequence>
<name>A0A2Z2PA52_9GAMM</name>
<reference evidence="1 2" key="1">
    <citation type="submission" date="2016-12" db="EMBL/GenBank/DDBJ databases">
        <authorList>
            <person name="Song W.-J."/>
            <person name="Kurnit D.M."/>
        </authorList>
    </citation>
    <scope>NUCLEOTIDE SEQUENCE [LARGE SCALE GENOMIC DNA]</scope>
    <source>
        <strain evidence="1 2">IMCC3135</strain>
    </source>
</reference>
<evidence type="ECO:0000313" key="1">
    <source>
        <dbReference type="EMBL" id="ASJ76764.1"/>
    </source>
</evidence>
<protein>
    <submittedName>
        <fullName evidence="1">Uncharacterized protein</fullName>
    </submittedName>
</protein>
<dbReference type="AlphaFoldDB" id="A0A2Z2PA52"/>
<dbReference type="KEGG" id="gai:IMCC3135_33615"/>
<proteinExistence type="predicted"/>